<feature type="non-terminal residue" evidence="2">
    <location>
        <position position="204"/>
    </location>
</feature>
<gene>
    <name evidence="2" type="ORF">PCOR1329_LOCUS47472</name>
</gene>
<reference evidence="2" key="1">
    <citation type="submission" date="2023-10" db="EMBL/GenBank/DDBJ databases">
        <authorList>
            <person name="Chen Y."/>
            <person name="Shah S."/>
            <person name="Dougan E. K."/>
            <person name="Thang M."/>
            <person name="Chan C."/>
        </authorList>
    </citation>
    <scope>NUCLEOTIDE SEQUENCE [LARGE SCALE GENOMIC DNA]</scope>
</reference>
<protein>
    <submittedName>
        <fullName evidence="2">Uncharacterized protein</fullName>
    </submittedName>
</protein>
<feature type="region of interest" description="Disordered" evidence="1">
    <location>
        <begin position="181"/>
        <end position="204"/>
    </location>
</feature>
<evidence type="ECO:0000256" key="1">
    <source>
        <dbReference type="SAM" id="MobiDB-lite"/>
    </source>
</evidence>
<sequence>MFDDGGAAIEESACGDSEREYLCGSSSGAATGRPGPPQRSLLTPWARDTNRKELPEPGSCLTQGQRAAAAAAAVLLVGASVAFAYGSALGAFGQGGGGRTDAAPRGGTVLTSLSEDHPAGATQIQVESTHGFEIGDAVTISHPVLSWYSEDREIVDMGSIILNRPLEHRYPAGSRVRRRAAVAGAGAPRPAGPAGAPAAAAPSE</sequence>
<evidence type="ECO:0000313" key="2">
    <source>
        <dbReference type="EMBL" id="CAK0857318.1"/>
    </source>
</evidence>
<dbReference type="Proteomes" id="UP001189429">
    <property type="component" value="Unassembled WGS sequence"/>
</dbReference>
<proteinExistence type="predicted"/>
<name>A0ABN9UD11_9DINO</name>
<keyword evidence="3" id="KW-1185">Reference proteome</keyword>
<evidence type="ECO:0000313" key="3">
    <source>
        <dbReference type="Proteomes" id="UP001189429"/>
    </source>
</evidence>
<comment type="caution">
    <text evidence="2">The sequence shown here is derived from an EMBL/GenBank/DDBJ whole genome shotgun (WGS) entry which is preliminary data.</text>
</comment>
<dbReference type="EMBL" id="CAUYUJ010015722">
    <property type="protein sequence ID" value="CAK0857318.1"/>
    <property type="molecule type" value="Genomic_DNA"/>
</dbReference>
<accession>A0ABN9UD11</accession>
<organism evidence="2 3">
    <name type="scientific">Prorocentrum cordatum</name>
    <dbReference type="NCBI Taxonomy" id="2364126"/>
    <lineage>
        <taxon>Eukaryota</taxon>
        <taxon>Sar</taxon>
        <taxon>Alveolata</taxon>
        <taxon>Dinophyceae</taxon>
        <taxon>Prorocentrales</taxon>
        <taxon>Prorocentraceae</taxon>
        <taxon>Prorocentrum</taxon>
    </lineage>
</organism>
<feature type="region of interest" description="Disordered" evidence="1">
    <location>
        <begin position="17"/>
        <end position="43"/>
    </location>
</feature>